<reference evidence="3" key="1">
    <citation type="submission" date="2018-12" db="EMBL/GenBank/DDBJ databases">
        <title>Tengunoibacter tsumagoiensis gen. nov., sp. nov., Dictyobacter kobayashii sp. nov., D. alpinus sp. nov., and D. joshuensis sp. nov. and description of Dictyobacteraceae fam. nov. within the order Ktedonobacterales isolated from Tengu-no-mugimeshi.</title>
        <authorList>
            <person name="Wang C.M."/>
            <person name="Zheng Y."/>
            <person name="Sakai Y."/>
            <person name="Toyoda A."/>
            <person name="Minakuchi Y."/>
            <person name="Abe K."/>
            <person name="Yokota A."/>
            <person name="Yabe S."/>
        </authorList>
    </citation>
    <scope>NUCLEOTIDE SEQUENCE [LARGE SCALE GENOMIC DNA]</scope>
    <source>
        <strain evidence="3">Uno11</strain>
    </source>
</reference>
<keyword evidence="1" id="KW-1133">Transmembrane helix</keyword>
<evidence type="ECO:0000256" key="1">
    <source>
        <dbReference type="SAM" id="Phobius"/>
    </source>
</evidence>
<sequence length="324" mass="34850">MQTTAPLSNAPVQSISLNISNLLRRAWRENAALTLTGLAMLPVILIAVVGLMVDHQVITGAPAWMKPLKFAISTIIYCFTFVYLLTFVRGHRRLVKAAGMTMAISLAVEIVLVTLQVVRGTSSHFNLSTPFDSIVFRMMGGTIGFLFIAAIVLAVVLLRQRLADSAWNWALRFSIISAIVGMAVACLMLIPTSAQLASPSTGIMGAHSVGVVDGGPGLPIVGWSTIGGDLRIPHFVGLHGLQVLLVVGWLINLTRFWLTLRQRVNLVVIAGLSYLGLIALLTWQALRGQSIIHPDTLTLLGFGLLVVTTLIAIVLTVARKAYGK</sequence>
<feature type="transmembrane region" description="Helical" evidence="1">
    <location>
        <begin position="138"/>
        <end position="158"/>
    </location>
</feature>
<feature type="transmembrane region" description="Helical" evidence="1">
    <location>
        <begin position="68"/>
        <end position="88"/>
    </location>
</feature>
<evidence type="ECO:0000313" key="3">
    <source>
        <dbReference type="Proteomes" id="UP000287188"/>
    </source>
</evidence>
<dbReference type="RefSeq" id="WP_174845308.1">
    <property type="nucleotide sequence ID" value="NZ_BIFS01000001.1"/>
</dbReference>
<feature type="transmembrane region" description="Helical" evidence="1">
    <location>
        <begin position="232"/>
        <end position="252"/>
    </location>
</feature>
<comment type="caution">
    <text evidence="2">The sequence shown here is derived from an EMBL/GenBank/DDBJ whole genome shotgun (WGS) entry which is preliminary data.</text>
</comment>
<feature type="transmembrane region" description="Helical" evidence="1">
    <location>
        <begin position="264"/>
        <end position="286"/>
    </location>
</feature>
<feature type="transmembrane region" description="Helical" evidence="1">
    <location>
        <begin position="31"/>
        <end position="53"/>
    </location>
</feature>
<name>A0A402AM33_9CHLR</name>
<gene>
    <name evidence="2" type="ORF">KDK_38950</name>
</gene>
<organism evidence="2 3">
    <name type="scientific">Dictyobacter kobayashii</name>
    <dbReference type="NCBI Taxonomy" id="2014872"/>
    <lineage>
        <taxon>Bacteria</taxon>
        <taxon>Bacillati</taxon>
        <taxon>Chloroflexota</taxon>
        <taxon>Ktedonobacteria</taxon>
        <taxon>Ktedonobacterales</taxon>
        <taxon>Dictyobacteraceae</taxon>
        <taxon>Dictyobacter</taxon>
    </lineage>
</organism>
<keyword evidence="3" id="KW-1185">Reference proteome</keyword>
<keyword evidence="1" id="KW-0812">Transmembrane</keyword>
<dbReference type="EMBL" id="BIFS01000001">
    <property type="protein sequence ID" value="GCE20095.1"/>
    <property type="molecule type" value="Genomic_DNA"/>
</dbReference>
<proteinExistence type="predicted"/>
<dbReference type="AlphaFoldDB" id="A0A402AM33"/>
<feature type="transmembrane region" description="Helical" evidence="1">
    <location>
        <begin position="298"/>
        <end position="318"/>
    </location>
</feature>
<keyword evidence="1" id="KW-0472">Membrane</keyword>
<feature type="transmembrane region" description="Helical" evidence="1">
    <location>
        <begin position="170"/>
        <end position="190"/>
    </location>
</feature>
<protein>
    <submittedName>
        <fullName evidence="2">Uncharacterized protein</fullName>
    </submittedName>
</protein>
<accession>A0A402AM33</accession>
<evidence type="ECO:0000313" key="2">
    <source>
        <dbReference type="EMBL" id="GCE20095.1"/>
    </source>
</evidence>
<dbReference type="Proteomes" id="UP000287188">
    <property type="component" value="Unassembled WGS sequence"/>
</dbReference>
<feature type="transmembrane region" description="Helical" evidence="1">
    <location>
        <begin position="100"/>
        <end position="118"/>
    </location>
</feature>